<comment type="similarity">
    <text evidence="1">Belongs to the eIF-2-beta/eIF-5 family.</text>
</comment>
<dbReference type="Proteomes" id="UP000887581">
    <property type="component" value="Unplaced"/>
</dbReference>
<dbReference type="SMART" id="SM00653">
    <property type="entry name" value="eIF2B_5"/>
    <property type="match status" value="1"/>
</dbReference>
<dbReference type="FunFam" id="2.20.25.350:FF:000001">
    <property type="entry name" value="Eukaryotic translation initiation factor 5"/>
    <property type="match status" value="1"/>
</dbReference>
<dbReference type="Pfam" id="PF01873">
    <property type="entry name" value="eIF-5_eIF-2B"/>
    <property type="match status" value="1"/>
</dbReference>
<feature type="region of interest" description="Disordered" evidence="7">
    <location>
        <begin position="649"/>
        <end position="669"/>
    </location>
</feature>
<evidence type="ECO:0000256" key="2">
    <source>
        <dbReference type="ARBA" id="ARBA00018059"/>
    </source>
</evidence>
<evidence type="ECO:0000313" key="11">
    <source>
        <dbReference type="WBParaSite" id="sdigi.contig401.g8062.t1"/>
    </source>
</evidence>
<dbReference type="GO" id="GO:0001732">
    <property type="term" value="P:formation of cytoplasmic translation initiation complex"/>
    <property type="evidence" value="ECO:0007669"/>
    <property type="project" value="TreeGrafter"/>
</dbReference>
<dbReference type="InterPro" id="IPR016189">
    <property type="entry name" value="Transl_init_fac_IF2/IF5_N"/>
</dbReference>
<keyword evidence="5" id="KW-0648">Protein biosynthesis</keyword>
<keyword evidence="8" id="KW-1133">Transmembrane helix</keyword>
<evidence type="ECO:0000256" key="6">
    <source>
        <dbReference type="ARBA" id="ARBA00023134"/>
    </source>
</evidence>
<feature type="domain" description="W2" evidence="9">
    <location>
        <begin position="499"/>
        <end position="657"/>
    </location>
</feature>
<keyword evidence="3" id="KW-0396">Initiation factor</keyword>
<dbReference type="Gene3D" id="2.20.25.350">
    <property type="match status" value="1"/>
</dbReference>
<keyword evidence="8" id="KW-0812">Transmembrane</keyword>
<dbReference type="GO" id="GO:0005829">
    <property type="term" value="C:cytosol"/>
    <property type="evidence" value="ECO:0007669"/>
    <property type="project" value="TreeGrafter"/>
</dbReference>
<dbReference type="SUPFAM" id="SSF75689">
    <property type="entry name" value="Zinc-binding domain of translation initiation factor 2 beta"/>
    <property type="match status" value="1"/>
</dbReference>
<evidence type="ECO:0000256" key="5">
    <source>
        <dbReference type="ARBA" id="ARBA00022917"/>
    </source>
</evidence>
<dbReference type="InterPro" id="IPR016190">
    <property type="entry name" value="Transl_init_fac_IF2/IF5_Zn-bd"/>
</dbReference>
<proteinExistence type="inferred from homology"/>
<dbReference type="Gene3D" id="1.25.40.180">
    <property type="match status" value="1"/>
</dbReference>
<dbReference type="GO" id="GO:0071074">
    <property type="term" value="F:eukaryotic initiation factor eIF2 binding"/>
    <property type="evidence" value="ECO:0007669"/>
    <property type="project" value="TreeGrafter"/>
</dbReference>
<dbReference type="InterPro" id="IPR016024">
    <property type="entry name" value="ARM-type_fold"/>
</dbReference>
<keyword evidence="6" id="KW-0342">GTP-binding</keyword>
<dbReference type="SMART" id="SM00515">
    <property type="entry name" value="eIF5C"/>
    <property type="match status" value="1"/>
</dbReference>
<evidence type="ECO:0000256" key="8">
    <source>
        <dbReference type="SAM" id="Phobius"/>
    </source>
</evidence>
<dbReference type="SUPFAM" id="SSF48371">
    <property type="entry name" value="ARM repeat"/>
    <property type="match status" value="1"/>
</dbReference>
<feature type="compositionally biased region" description="Basic and acidic residues" evidence="7">
    <location>
        <begin position="432"/>
        <end position="442"/>
    </location>
</feature>
<evidence type="ECO:0000259" key="9">
    <source>
        <dbReference type="PROSITE" id="PS51363"/>
    </source>
</evidence>
<protein>
    <recommendedName>
        <fullName evidence="2">Eukaryotic translation initiation factor 5</fullName>
    </recommendedName>
</protein>
<name>A0A915Q085_9BILA</name>
<evidence type="ECO:0000256" key="1">
    <source>
        <dbReference type="ARBA" id="ARBA00010397"/>
    </source>
</evidence>
<dbReference type="PANTHER" id="PTHR23001">
    <property type="entry name" value="EUKARYOTIC TRANSLATION INITIATION FACTOR"/>
    <property type="match status" value="1"/>
</dbReference>
<sequence>MLGPSFDKAVVVMVVFDCTVGIFGWDVYDFKPCGSREASRKRTCSLLGYVECASVRTLILFANIGREKISRVSRSLKLRTCIALHICLSDQFLSTITGNKFHGNGHDAQWQRRGVWGQFCHIDDDMDLFGMMSPGILVDILRRAVSRWPRTVACFYTPTITLAFVIIWLTTLRKETFEVPCGEESHCLFALIHVCHLEDTQCTSSGLFASTSKSPNVDFSTVVKLTASANFIFNSLLAKIDAVSLAVVNCGHSAEKAFQKWQLLRYFDNHLTGFSRTLCITNFDWLKLERNGDQYQSQCARSFLSLQNAPPPSQRKGNGIKTVIANMTEIAKALERPPTYPTKYFGCELGAQTNFDMKNERFIVNGEHDAAKLQDILDGFIRKFVLCAACENPETTLVVKKGQIHSKCKACGNTSIIDPKHKLSTFIMKNPPKVDEKEKKENGNSGSTDNSIIDGEVPSDKDLNGSASDVDDDWAEPIDDPAGGVSAQIGKLIISKDLDKPIEERLDMLHQYFLKAKADGTLQNSKKLLNESERLELKSKATLLLADVLFDTNVVNQIMEYRNILLRFTVNDHKAQRHLLGGIEQLISKHVDTLLPKSAHIIKALYDTDVIEEEVLLLWGEKPSKKYVKKKLCAEIINKAQPVLEWLKNAEEDESDDEDDEDGAVEFDDRARKVGTIEMDATKANGNVRAVEAKIEDDGEEVDIDDI</sequence>
<dbReference type="GO" id="GO:0005092">
    <property type="term" value="F:GDP-dissociation inhibitor activity"/>
    <property type="evidence" value="ECO:0007669"/>
    <property type="project" value="TreeGrafter"/>
</dbReference>
<dbReference type="PROSITE" id="PS51363">
    <property type="entry name" value="W2"/>
    <property type="match status" value="1"/>
</dbReference>
<keyword evidence="10" id="KW-1185">Reference proteome</keyword>
<dbReference type="GO" id="GO:0005525">
    <property type="term" value="F:GTP binding"/>
    <property type="evidence" value="ECO:0007669"/>
    <property type="project" value="UniProtKB-KW"/>
</dbReference>
<feature type="region of interest" description="Disordered" evidence="7">
    <location>
        <begin position="430"/>
        <end position="472"/>
    </location>
</feature>
<dbReference type="CDD" id="cd11561">
    <property type="entry name" value="W2_eIF5"/>
    <property type="match status" value="1"/>
</dbReference>
<dbReference type="InterPro" id="IPR003307">
    <property type="entry name" value="W2_domain"/>
</dbReference>
<evidence type="ECO:0000313" key="10">
    <source>
        <dbReference type="Proteomes" id="UP000887581"/>
    </source>
</evidence>
<dbReference type="FunFam" id="3.30.30.170:FF:000002">
    <property type="entry name" value="Eukaryotic translation initiation factor 5"/>
    <property type="match status" value="1"/>
</dbReference>
<dbReference type="InterPro" id="IPR045196">
    <property type="entry name" value="IF2/IF5"/>
</dbReference>
<organism evidence="10 11">
    <name type="scientific">Setaria digitata</name>
    <dbReference type="NCBI Taxonomy" id="48799"/>
    <lineage>
        <taxon>Eukaryota</taxon>
        <taxon>Metazoa</taxon>
        <taxon>Ecdysozoa</taxon>
        <taxon>Nematoda</taxon>
        <taxon>Chromadorea</taxon>
        <taxon>Rhabditida</taxon>
        <taxon>Spirurina</taxon>
        <taxon>Spiruromorpha</taxon>
        <taxon>Filarioidea</taxon>
        <taxon>Setariidae</taxon>
        <taxon>Setaria</taxon>
    </lineage>
</organism>
<evidence type="ECO:0000256" key="4">
    <source>
        <dbReference type="ARBA" id="ARBA00022741"/>
    </source>
</evidence>
<dbReference type="WBParaSite" id="sdigi.contig401.g8062.t1">
    <property type="protein sequence ID" value="sdigi.contig401.g8062.t1"/>
    <property type="gene ID" value="sdigi.contig401.g8062"/>
</dbReference>
<evidence type="ECO:0000256" key="3">
    <source>
        <dbReference type="ARBA" id="ARBA00022540"/>
    </source>
</evidence>
<dbReference type="GO" id="GO:0003743">
    <property type="term" value="F:translation initiation factor activity"/>
    <property type="evidence" value="ECO:0007669"/>
    <property type="project" value="UniProtKB-KW"/>
</dbReference>
<evidence type="ECO:0000256" key="7">
    <source>
        <dbReference type="SAM" id="MobiDB-lite"/>
    </source>
</evidence>
<dbReference type="AlphaFoldDB" id="A0A915Q085"/>
<keyword evidence="4" id="KW-0547">Nucleotide-binding</keyword>
<reference evidence="11" key="1">
    <citation type="submission" date="2022-11" db="UniProtKB">
        <authorList>
            <consortium name="WormBaseParasite"/>
        </authorList>
    </citation>
    <scope>IDENTIFICATION</scope>
</reference>
<dbReference type="Pfam" id="PF02020">
    <property type="entry name" value="W2"/>
    <property type="match status" value="1"/>
</dbReference>
<dbReference type="SUPFAM" id="SSF100966">
    <property type="entry name" value="Translation initiation factor 2 beta, aIF2beta, N-terminal domain"/>
    <property type="match status" value="1"/>
</dbReference>
<feature type="compositionally biased region" description="Acidic residues" evidence="7">
    <location>
        <begin position="651"/>
        <end position="666"/>
    </location>
</feature>
<dbReference type="InterPro" id="IPR002735">
    <property type="entry name" value="Transl_init_fac_IF2/IF5_dom"/>
</dbReference>
<dbReference type="FunFam" id="1.25.40.180:FF:000091">
    <property type="entry name" value="Eukaryotic translation initiation factor 5"/>
    <property type="match status" value="1"/>
</dbReference>
<feature type="transmembrane region" description="Helical" evidence="8">
    <location>
        <begin position="152"/>
        <end position="171"/>
    </location>
</feature>
<keyword evidence="8" id="KW-0472">Membrane</keyword>
<dbReference type="Gene3D" id="3.30.30.170">
    <property type="match status" value="1"/>
</dbReference>
<accession>A0A915Q085</accession>
<dbReference type="PANTHER" id="PTHR23001:SF7">
    <property type="entry name" value="EUKARYOTIC TRANSLATION INITIATION FACTOR 5"/>
    <property type="match status" value="1"/>
</dbReference>